<dbReference type="RefSeq" id="XP_008616965.1">
    <property type="nucleotide sequence ID" value="XM_008618743.1"/>
</dbReference>
<dbReference type="InParanoid" id="T0Q4X2"/>
<dbReference type="eggNOG" id="KOG1680">
    <property type="taxonomic scope" value="Eukaryota"/>
</dbReference>
<evidence type="ECO:0000256" key="1">
    <source>
        <dbReference type="ARBA" id="ARBA00004514"/>
    </source>
</evidence>
<comment type="similarity">
    <text evidence="2 13">Belongs to the enoyl-CoA hydratase/isomerase family.</text>
</comment>
<protein>
    <recommendedName>
        <fullName evidence="8">Ethylmalonyl-CoA decarboxylase</fullName>
        <ecNumber evidence="7">4.1.1.94</ecNumber>
    </recommendedName>
    <alternativeName>
        <fullName evidence="10">Enoyl-CoA hydratase domain-containing protein 1</fullName>
    </alternativeName>
    <alternativeName>
        <fullName evidence="9">Methylmalonyl-CoA decarboxylase</fullName>
    </alternativeName>
</protein>
<dbReference type="OMA" id="FTICRPE"/>
<dbReference type="EC" id="4.1.1.94" evidence="7"/>
<keyword evidence="15" id="KW-1185">Reference proteome</keyword>
<dbReference type="InterPro" id="IPR018376">
    <property type="entry name" value="Enoyl-CoA_hyd/isom_CS"/>
</dbReference>
<reference evidence="14 15" key="1">
    <citation type="submission" date="2012-04" db="EMBL/GenBank/DDBJ databases">
        <title>The Genome Sequence of Saprolegnia declina VS20.</title>
        <authorList>
            <consortium name="The Broad Institute Genome Sequencing Platform"/>
            <person name="Russ C."/>
            <person name="Nusbaum C."/>
            <person name="Tyler B."/>
            <person name="van West P."/>
            <person name="Dieguez-Uribeondo J."/>
            <person name="de Bruijn I."/>
            <person name="Tripathy S."/>
            <person name="Jiang R."/>
            <person name="Young S.K."/>
            <person name="Zeng Q."/>
            <person name="Gargeya S."/>
            <person name="Fitzgerald M."/>
            <person name="Haas B."/>
            <person name="Abouelleil A."/>
            <person name="Alvarado L."/>
            <person name="Arachchi H.M."/>
            <person name="Berlin A."/>
            <person name="Chapman S.B."/>
            <person name="Goldberg J."/>
            <person name="Griggs A."/>
            <person name="Gujja S."/>
            <person name="Hansen M."/>
            <person name="Howarth C."/>
            <person name="Imamovic A."/>
            <person name="Larimer J."/>
            <person name="McCowen C."/>
            <person name="Montmayeur A."/>
            <person name="Murphy C."/>
            <person name="Neiman D."/>
            <person name="Pearson M."/>
            <person name="Priest M."/>
            <person name="Roberts A."/>
            <person name="Saif S."/>
            <person name="Shea T."/>
            <person name="Sisk P."/>
            <person name="Sykes S."/>
            <person name="Wortman J."/>
            <person name="Nusbaum C."/>
            <person name="Birren B."/>
        </authorList>
    </citation>
    <scope>NUCLEOTIDE SEQUENCE [LARGE SCALE GENOMIC DNA]</scope>
    <source>
        <strain evidence="14 15">VS20</strain>
    </source>
</reference>
<dbReference type="GeneID" id="19953392"/>
<dbReference type="GO" id="GO:0005829">
    <property type="term" value="C:cytosol"/>
    <property type="evidence" value="ECO:0007669"/>
    <property type="project" value="UniProtKB-SubCell"/>
</dbReference>
<dbReference type="CDD" id="cd06558">
    <property type="entry name" value="crotonase-like"/>
    <property type="match status" value="1"/>
</dbReference>
<evidence type="ECO:0000256" key="12">
    <source>
        <dbReference type="ARBA" id="ARBA00056546"/>
    </source>
</evidence>
<evidence type="ECO:0000256" key="8">
    <source>
        <dbReference type="ARBA" id="ARBA00039903"/>
    </source>
</evidence>
<comment type="catalytic activity">
    <reaction evidence="6">
        <text>(2R)-ethylmalonyl-CoA + H(+) = butanoyl-CoA + CO2</text>
        <dbReference type="Rhea" id="RHEA:59540"/>
        <dbReference type="ChEBI" id="CHEBI:15378"/>
        <dbReference type="ChEBI" id="CHEBI:16526"/>
        <dbReference type="ChEBI" id="CHEBI:57371"/>
        <dbReference type="ChEBI" id="CHEBI:85316"/>
        <dbReference type="EC" id="4.1.1.94"/>
    </reaction>
    <physiologicalReaction direction="left-to-right" evidence="6">
        <dbReference type="Rhea" id="RHEA:59541"/>
    </physiologicalReaction>
</comment>
<dbReference type="STRING" id="1156394.T0Q4X2"/>
<sequence>MLQLGRRRFLSKLAQPHDIERLRPFGRGDDCVRLYLPGALPAWAASLPHTAVLEISNATARNAFSGKMMAEFADAISELEAQSPSLSSVVLRGAGGHFCAGADIRVAKAHLSSLDGGSLMSRVMTSSLTRLRNLPLISVALIEGAAIGGGAELSTACDFRLFGVDAKVQFVHANMGICPAWGGAARLVKLVGRQQALRLLARTEAIFADRALGMGFADGVATHEMDMDATALAFLAPLAAKHPHVIRSLKRVVSNADDVALSKMLDAEHAVFQELWGGPANLEALSRSKIKAPKAE</sequence>
<dbReference type="AlphaFoldDB" id="T0Q4X2"/>
<comment type="catalytic activity">
    <reaction evidence="5">
        <text>(2S)-ethylmalonyl-CoA + H(+) = butanoyl-CoA + CO2</text>
        <dbReference type="Rhea" id="RHEA:32131"/>
        <dbReference type="ChEBI" id="CHEBI:15378"/>
        <dbReference type="ChEBI" id="CHEBI:16526"/>
        <dbReference type="ChEBI" id="CHEBI:57371"/>
        <dbReference type="ChEBI" id="CHEBI:60909"/>
        <dbReference type="EC" id="4.1.1.94"/>
    </reaction>
    <physiologicalReaction direction="left-to-right" evidence="5">
        <dbReference type="Rhea" id="RHEA:32132"/>
    </physiologicalReaction>
</comment>
<comment type="catalytic activity">
    <reaction evidence="11">
        <text>(S)-methylmalonyl-CoA + H(+) = propanoyl-CoA + CO2</text>
        <dbReference type="Rhea" id="RHEA:61340"/>
        <dbReference type="ChEBI" id="CHEBI:15378"/>
        <dbReference type="ChEBI" id="CHEBI:16526"/>
        <dbReference type="ChEBI" id="CHEBI:57327"/>
        <dbReference type="ChEBI" id="CHEBI:57392"/>
        <dbReference type="EC" id="4.1.1.94"/>
    </reaction>
    <physiologicalReaction direction="left-to-right" evidence="11">
        <dbReference type="Rhea" id="RHEA:61341"/>
    </physiologicalReaction>
</comment>
<keyword evidence="3" id="KW-0963">Cytoplasm</keyword>
<dbReference type="SUPFAM" id="SSF52096">
    <property type="entry name" value="ClpP/crotonase"/>
    <property type="match status" value="1"/>
</dbReference>
<dbReference type="GO" id="GO:0006635">
    <property type="term" value="P:fatty acid beta-oxidation"/>
    <property type="evidence" value="ECO:0007669"/>
    <property type="project" value="TreeGrafter"/>
</dbReference>
<accession>T0Q4X2</accession>
<dbReference type="InterPro" id="IPR001753">
    <property type="entry name" value="Enoyl-CoA_hydra/iso"/>
</dbReference>
<evidence type="ECO:0000256" key="10">
    <source>
        <dbReference type="ARBA" id="ARBA00042182"/>
    </source>
</evidence>
<dbReference type="PANTHER" id="PTHR11941:SF27">
    <property type="entry name" value="ETHYLMALONYL-COA DECARBOXYLASE"/>
    <property type="match status" value="1"/>
</dbReference>
<dbReference type="Pfam" id="PF00378">
    <property type="entry name" value="ECH_1"/>
    <property type="match status" value="1"/>
</dbReference>
<evidence type="ECO:0000256" key="3">
    <source>
        <dbReference type="ARBA" id="ARBA00022490"/>
    </source>
</evidence>
<comment type="subcellular location">
    <subcellularLocation>
        <location evidence="1">Cytoplasm</location>
        <location evidence="1">Cytosol</location>
    </subcellularLocation>
</comment>
<keyword evidence="4" id="KW-0456">Lyase</keyword>
<name>T0Q4X2_SAPDV</name>
<evidence type="ECO:0000256" key="9">
    <source>
        <dbReference type="ARBA" id="ARBA00042052"/>
    </source>
</evidence>
<evidence type="ECO:0000313" key="15">
    <source>
        <dbReference type="Proteomes" id="UP000030762"/>
    </source>
</evidence>
<evidence type="ECO:0000256" key="5">
    <source>
        <dbReference type="ARBA" id="ARBA00036343"/>
    </source>
</evidence>
<organism evidence="14 15">
    <name type="scientific">Saprolegnia diclina (strain VS20)</name>
    <dbReference type="NCBI Taxonomy" id="1156394"/>
    <lineage>
        <taxon>Eukaryota</taxon>
        <taxon>Sar</taxon>
        <taxon>Stramenopiles</taxon>
        <taxon>Oomycota</taxon>
        <taxon>Saprolegniomycetes</taxon>
        <taxon>Saprolegniales</taxon>
        <taxon>Saprolegniaceae</taxon>
        <taxon>Saprolegnia</taxon>
    </lineage>
</organism>
<dbReference type="GO" id="GO:0004492">
    <property type="term" value="F:methyl/ethyl malonyl-CoA decarboxylase activity"/>
    <property type="evidence" value="ECO:0007669"/>
    <property type="project" value="UniProtKB-EC"/>
</dbReference>
<evidence type="ECO:0000256" key="2">
    <source>
        <dbReference type="ARBA" id="ARBA00005254"/>
    </source>
</evidence>
<evidence type="ECO:0000313" key="14">
    <source>
        <dbReference type="EMBL" id="EQC29661.1"/>
    </source>
</evidence>
<dbReference type="Proteomes" id="UP000030762">
    <property type="component" value="Unassembled WGS sequence"/>
</dbReference>
<evidence type="ECO:0000256" key="4">
    <source>
        <dbReference type="ARBA" id="ARBA00023239"/>
    </source>
</evidence>
<comment type="function">
    <text evidence="12">Decarboxylates ethylmalonyl-CoA, a potentially toxic metabolite, to form butyryl-CoA, suggesting it might be involved in metabolite proofreading. Acts preferentially on (S)-ethylmalonyl-CoA but also has some activity on the (R)-isomer. Also has methylmalonyl-CoA decarboxylase activity at lower level.</text>
</comment>
<dbReference type="OrthoDB" id="448450at2759"/>
<evidence type="ECO:0000256" key="11">
    <source>
        <dbReference type="ARBA" id="ARBA00047446"/>
    </source>
</evidence>
<dbReference type="InterPro" id="IPR029045">
    <property type="entry name" value="ClpP/crotonase-like_dom_sf"/>
</dbReference>
<dbReference type="PANTHER" id="PTHR11941">
    <property type="entry name" value="ENOYL-COA HYDRATASE-RELATED"/>
    <property type="match status" value="1"/>
</dbReference>
<gene>
    <name evidence="14" type="ORF">SDRG_12665</name>
</gene>
<dbReference type="EMBL" id="JH767182">
    <property type="protein sequence ID" value="EQC29661.1"/>
    <property type="molecule type" value="Genomic_DNA"/>
</dbReference>
<evidence type="ECO:0000256" key="13">
    <source>
        <dbReference type="RuleBase" id="RU003707"/>
    </source>
</evidence>
<evidence type="ECO:0000256" key="7">
    <source>
        <dbReference type="ARBA" id="ARBA00038883"/>
    </source>
</evidence>
<dbReference type="PROSITE" id="PS00166">
    <property type="entry name" value="ENOYL_COA_HYDRATASE"/>
    <property type="match status" value="1"/>
</dbReference>
<dbReference type="VEuPathDB" id="FungiDB:SDRG_12665"/>
<proteinExistence type="inferred from homology"/>
<evidence type="ECO:0000256" key="6">
    <source>
        <dbReference type="ARBA" id="ARBA00036541"/>
    </source>
</evidence>
<dbReference type="Gene3D" id="3.90.226.10">
    <property type="entry name" value="2-enoyl-CoA Hydratase, Chain A, domain 1"/>
    <property type="match status" value="1"/>
</dbReference>